<evidence type="ECO:0000313" key="2">
    <source>
        <dbReference type="Proteomes" id="UP001057402"/>
    </source>
</evidence>
<dbReference type="EMBL" id="CM042886">
    <property type="protein sequence ID" value="KAI4339527.1"/>
    <property type="molecule type" value="Genomic_DNA"/>
</dbReference>
<name>A0ACB9NV20_9MYRT</name>
<proteinExistence type="predicted"/>
<organism evidence="1 2">
    <name type="scientific">Melastoma candidum</name>
    <dbReference type="NCBI Taxonomy" id="119954"/>
    <lineage>
        <taxon>Eukaryota</taxon>
        <taxon>Viridiplantae</taxon>
        <taxon>Streptophyta</taxon>
        <taxon>Embryophyta</taxon>
        <taxon>Tracheophyta</taxon>
        <taxon>Spermatophyta</taxon>
        <taxon>Magnoliopsida</taxon>
        <taxon>eudicotyledons</taxon>
        <taxon>Gunneridae</taxon>
        <taxon>Pentapetalae</taxon>
        <taxon>rosids</taxon>
        <taxon>malvids</taxon>
        <taxon>Myrtales</taxon>
        <taxon>Melastomataceae</taxon>
        <taxon>Melastomatoideae</taxon>
        <taxon>Melastomateae</taxon>
        <taxon>Melastoma</taxon>
    </lineage>
</organism>
<accession>A0ACB9NV20</accession>
<gene>
    <name evidence="1" type="ORF">MLD38_024465</name>
</gene>
<comment type="caution">
    <text evidence="1">The sequence shown here is derived from an EMBL/GenBank/DDBJ whole genome shotgun (WGS) entry which is preliminary data.</text>
</comment>
<dbReference type="Proteomes" id="UP001057402">
    <property type="component" value="Chromosome 7"/>
</dbReference>
<evidence type="ECO:0000313" key="1">
    <source>
        <dbReference type="EMBL" id="KAI4339527.1"/>
    </source>
</evidence>
<sequence length="734" mass="81491">MAKSGSSKQRLRPIVRLGIILISRSFVVSVFCCAAGVVALLLLPILANNTYVSENALMPGSANSMLSNQDVADAYKLVKELGDLRLKSNNVDVESQRLVARYISELGADVNYHEFNPGLTKFSPLKFFSSPDFGISQDDNNCSANGVNIIGIVRAPQGDGKESIVLVTPYDSSNARFTDYLSLGIAYSVFSLLSQVTWLAKDVVWLVADSRYGEYSSVSSWLQDYHAPVFYSRGTGHSSLCNDTLLLHGGTKNNAIMDKWCSSDGLRRGGTMSAAFVLKVADDSEPFQDTLKIYAEASNGQMPNLDLVNIVNYLAIHRQGLHVEVRKFFSLSDAKWLEFLGKVFEWVGMVARTLNPQWKFGIPTADYVDGTATLASSLYHQALGIPTGSHGAFRDYQVDAVTLEFSLTRYSMNRGSKDFIMRESIWKGGSLLAVSSGSLLHIRGHCFWLIEGVVRSVNNLLEKFHHSFFLYLLTSPGKFVSVGIYMIPFALLVAPLPVVAAALYTEANNSATSTEGDQLSSQNAWENDYTISKTSWTWLKAAKEVMIVHLWAAAVTLFPYYICEIPNWSPVGRLALWGLLSTAFLGLFFWLLGSPSASNRTGKEYVALLKSVTISAAFIGLDLMSVVNFATAEFGALLLVPMCLMVQPIQLDLKVRRLRNLLRVGFNLVLGLLGFLPVTFYMIKGIFDDFDDLKLDDFWHWLESLWAWNSATYLFLGMVHLPCWLLCLRILFHS</sequence>
<protein>
    <submittedName>
        <fullName evidence="1">Uncharacterized protein</fullName>
    </submittedName>
</protein>
<keyword evidence="2" id="KW-1185">Reference proteome</keyword>
<reference evidence="2" key="1">
    <citation type="journal article" date="2023" name="Front. Plant Sci.">
        <title>Chromosomal-level genome assembly of Melastoma candidum provides insights into trichome evolution.</title>
        <authorList>
            <person name="Zhong Y."/>
            <person name="Wu W."/>
            <person name="Sun C."/>
            <person name="Zou P."/>
            <person name="Liu Y."/>
            <person name="Dai S."/>
            <person name="Zhou R."/>
        </authorList>
    </citation>
    <scope>NUCLEOTIDE SEQUENCE [LARGE SCALE GENOMIC DNA]</scope>
</reference>